<evidence type="ECO:0000313" key="2">
    <source>
        <dbReference type="Proteomes" id="UP000233556"/>
    </source>
</evidence>
<dbReference type="AlphaFoldDB" id="A0A2I0UAG1"/>
<name>A0A2I0UAG1_LIMLA</name>
<reference evidence="2" key="1">
    <citation type="submission" date="2017-11" db="EMBL/GenBank/DDBJ databases">
        <authorList>
            <person name="Lima N.C."/>
            <person name="Parody-Merino A.M."/>
            <person name="Battley P.F."/>
            <person name="Fidler A.E."/>
            <person name="Prosdocimi F."/>
        </authorList>
    </citation>
    <scope>NUCLEOTIDE SEQUENCE [LARGE SCALE GENOMIC DNA]</scope>
</reference>
<sequence length="202" mass="22535">MAPAKGIVHLLAHAEEKGDGSTVRSKDKTFKSHWMCGSLTLFPSVVCSQDFNGKPQKEYSSLIQILTMLSNGKTMHMIPPQTNHSFTDSSKFTSLPVSQDDPYVNPKDLPSLCSHKMLKYSWAHAAWRRLKVQRLTGKTSHNVSNENGFPSPWDLCCEKENQHKLEKSVFYPESSLGESSAKPGALIPWFGVMPGNIVNEDQ</sequence>
<organism evidence="1 2">
    <name type="scientific">Limosa lapponica baueri</name>
    <dbReference type="NCBI Taxonomy" id="1758121"/>
    <lineage>
        <taxon>Eukaryota</taxon>
        <taxon>Metazoa</taxon>
        <taxon>Chordata</taxon>
        <taxon>Craniata</taxon>
        <taxon>Vertebrata</taxon>
        <taxon>Euteleostomi</taxon>
        <taxon>Archelosauria</taxon>
        <taxon>Archosauria</taxon>
        <taxon>Dinosauria</taxon>
        <taxon>Saurischia</taxon>
        <taxon>Theropoda</taxon>
        <taxon>Coelurosauria</taxon>
        <taxon>Aves</taxon>
        <taxon>Neognathae</taxon>
        <taxon>Neoaves</taxon>
        <taxon>Charadriiformes</taxon>
        <taxon>Scolopacidae</taxon>
        <taxon>Limosa</taxon>
    </lineage>
</organism>
<proteinExistence type="predicted"/>
<evidence type="ECO:0000313" key="1">
    <source>
        <dbReference type="EMBL" id="PKU43044.1"/>
    </source>
</evidence>
<keyword evidence="2" id="KW-1185">Reference proteome</keyword>
<gene>
    <name evidence="1" type="ORF">llap_6655</name>
</gene>
<accession>A0A2I0UAG1</accession>
<protein>
    <submittedName>
        <fullName evidence="1">Uncharacterized protein</fullName>
    </submittedName>
</protein>
<dbReference type="EMBL" id="KZ505938">
    <property type="protein sequence ID" value="PKU43044.1"/>
    <property type="molecule type" value="Genomic_DNA"/>
</dbReference>
<dbReference type="Proteomes" id="UP000233556">
    <property type="component" value="Unassembled WGS sequence"/>
</dbReference>
<reference evidence="2" key="2">
    <citation type="submission" date="2017-12" db="EMBL/GenBank/DDBJ databases">
        <title>Genome sequence of the Bar-tailed Godwit (Limosa lapponica baueri).</title>
        <authorList>
            <person name="Lima N.C.B."/>
            <person name="Parody-Merino A.M."/>
            <person name="Battley P.F."/>
            <person name="Fidler A.E."/>
            <person name="Prosdocimi F."/>
        </authorList>
    </citation>
    <scope>NUCLEOTIDE SEQUENCE [LARGE SCALE GENOMIC DNA]</scope>
</reference>